<accession>A0A6A7ZLT0</accession>
<reference evidence="2" key="1">
    <citation type="journal article" date="2013" name="Genome Biol.">
        <title>Comparative genomics of the core and accessory genomes of 48 Sinorhizobium strains comprising five genospecies.</title>
        <authorList>
            <person name="Sugawara M."/>
            <person name="Epstein B."/>
            <person name="Badgley B.D."/>
            <person name="Unno T."/>
            <person name="Xu L."/>
            <person name="Reese J."/>
            <person name="Gyaneshwar P."/>
            <person name="Denny R."/>
            <person name="Mudge J."/>
            <person name="Bharti A.K."/>
            <person name="Farmer A.D."/>
            <person name="May G.D."/>
            <person name="Woodward J.E."/>
            <person name="Medigue C."/>
            <person name="Vallenet D."/>
            <person name="Lajus A."/>
            <person name="Rouy Z."/>
            <person name="Martinez-Vaz B."/>
            <person name="Tiffin P."/>
            <person name="Young N.D."/>
            <person name="Sadowsky M.J."/>
        </authorList>
    </citation>
    <scope>NUCLEOTIDE SEQUENCE</scope>
    <source>
        <strain evidence="2">M30</strain>
    </source>
</reference>
<evidence type="ECO:0000256" key="1">
    <source>
        <dbReference type="SAM" id="MobiDB-lite"/>
    </source>
</evidence>
<organism evidence="2">
    <name type="scientific">Rhizobium meliloti</name>
    <name type="common">Ensifer meliloti</name>
    <name type="synonym">Sinorhizobium meliloti</name>
    <dbReference type="NCBI Taxonomy" id="382"/>
    <lineage>
        <taxon>Bacteria</taxon>
        <taxon>Pseudomonadati</taxon>
        <taxon>Pseudomonadota</taxon>
        <taxon>Alphaproteobacteria</taxon>
        <taxon>Hyphomicrobiales</taxon>
        <taxon>Rhizobiaceae</taxon>
        <taxon>Sinorhizobium/Ensifer group</taxon>
        <taxon>Sinorhizobium</taxon>
    </lineage>
</organism>
<protein>
    <recommendedName>
        <fullName evidence="3">Alanine and proline-rich secreted protein Apa</fullName>
    </recommendedName>
</protein>
<sequence length="247" mass="26270">MNRNPANRALPVGLVVLLAGATMTATPVLALSEFQGAPAPIAGEQNAAPGDEAEEAAPEERTPLEIPMPDPLVDRTAVELKDDEIAAPDVVEPVEVLTDVSKIPVPVARMRELIVEAAASGDIERLRPLLGKGPTQTQVTATAGEDDPIAALKSLSGDQDGIEILAILLDVMSTGFVLADKGTPEEAYVWPYFAEKPLSSLTAPEKVDLFRLVTAGDFAGMEEFGTYNFYRVGITPDGRWKFFVAGD</sequence>
<comment type="caution">
    <text evidence="2">The sequence shown here is derived from an EMBL/GenBank/DDBJ whole genome shotgun (WGS) entry which is preliminary data.</text>
</comment>
<feature type="region of interest" description="Disordered" evidence="1">
    <location>
        <begin position="40"/>
        <end position="70"/>
    </location>
</feature>
<dbReference type="AlphaFoldDB" id="A0A6A7ZLT0"/>
<dbReference type="RefSeq" id="WP_127638329.1">
    <property type="nucleotide sequence ID" value="NZ_JAMZBY010000003.1"/>
</dbReference>
<gene>
    <name evidence="2" type="ORF">GHK45_07880</name>
</gene>
<name>A0A6A7ZLT0_RHIML</name>
<evidence type="ECO:0008006" key="3">
    <source>
        <dbReference type="Google" id="ProtNLM"/>
    </source>
</evidence>
<evidence type="ECO:0000313" key="2">
    <source>
        <dbReference type="EMBL" id="MQW03724.1"/>
    </source>
</evidence>
<proteinExistence type="predicted"/>
<dbReference type="EMBL" id="WISP01000064">
    <property type="protein sequence ID" value="MQW03724.1"/>
    <property type="molecule type" value="Genomic_DNA"/>
</dbReference>